<comment type="caution">
    <text evidence="1">The sequence shown here is derived from an EMBL/GenBank/DDBJ whole genome shotgun (WGS) entry which is preliminary data.</text>
</comment>
<gene>
    <name evidence="1" type="ORF">MOTC310_13810</name>
</gene>
<protein>
    <recommendedName>
        <fullName evidence="3">DUF1508 domain-containing protein</fullName>
    </recommendedName>
</protein>
<dbReference type="Gene3D" id="2.30.29.80">
    <property type="match status" value="1"/>
</dbReference>
<dbReference type="RefSeq" id="WP_331302164.1">
    <property type="nucleotide sequence ID" value="NZ_MLCA01000006.1"/>
</dbReference>
<dbReference type="EMBL" id="MLCA01000006">
    <property type="protein sequence ID" value="MEE7491485.1"/>
    <property type="molecule type" value="Genomic_DNA"/>
</dbReference>
<evidence type="ECO:0008006" key="3">
    <source>
        <dbReference type="Google" id="ProtNLM"/>
    </source>
</evidence>
<dbReference type="SUPFAM" id="SSF160113">
    <property type="entry name" value="YegP-like"/>
    <property type="match status" value="1"/>
</dbReference>
<evidence type="ECO:0000313" key="1">
    <source>
        <dbReference type="EMBL" id="MEE7491485.1"/>
    </source>
</evidence>
<evidence type="ECO:0000313" key="2">
    <source>
        <dbReference type="Proteomes" id="UP001355206"/>
    </source>
</evidence>
<dbReference type="InterPro" id="IPR036913">
    <property type="entry name" value="YegP-like_sf"/>
</dbReference>
<keyword evidence="2" id="KW-1185">Reference proteome</keyword>
<proteinExistence type="predicted"/>
<dbReference type="Proteomes" id="UP001355206">
    <property type="component" value="Unassembled WGS sequence"/>
</dbReference>
<reference evidence="1 2" key="1">
    <citation type="journal article" date="2012" name="Genet. Mol. Biol.">
        <title>Analysis of 16S rRNA and mxaF genes revealing insights into Methylobacterium niche-specific plant association.</title>
        <authorList>
            <person name="Dourado M.N."/>
            <person name="Andreote F.D."/>
            <person name="Dini-Andreote F."/>
            <person name="Conti R."/>
            <person name="Araujo J.M."/>
            <person name="Araujo W.L."/>
        </authorList>
    </citation>
    <scope>NUCLEOTIDE SEQUENCE [LARGE SCALE GENOMIC DNA]</scope>
    <source>
        <strain evidence="1 2">TC3-10</strain>
    </source>
</reference>
<accession>A0ABU7TNS9</accession>
<organism evidence="1 2">
    <name type="scientific">Methylobacterium oryzae</name>
    <dbReference type="NCBI Taxonomy" id="334852"/>
    <lineage>
        <taxon>Bacteria</taxon>
        <taxon>Pseudomonadati</taxon>
        <taxon>Pseudomonadota</taxon>
        <taxon>Alphaproteobacteria</taxon>
        <taxon>Hyphomicrobiales</taxon>
        <taxon>Methylobacteriaceae</taxon>
        <taxon>Methylobacterium</taxon>
    </lineage>
</organism>
<name>A0ABU7TNS9_9HYPH</name>
<sequence>MHFKIHATGQHLWTWVLLDETEMTVAESDRSYPSRTQASAAALAFAKLVARASRSLNGGASSGLL</sequence>